<evidence type="ECO:0000313" key="1">
    <source>
        <dbReference type="EMBL" id="MCG7944899.1"/>
    </source>
</evidence>
<dbReference type="Proteomes" id="UP000886667">
    <property type="component" value="Unassembled WGS sequence"/>
</dbReference>
<dbReference type="EMBL" id="JAEPCM010000016">
    <property type="protein sequence ID" value="MCG7944899.1"/>
    <property type="molecule type" value="Genomic_DNA"/>
</dbReference>
<dbReference type="AlphaFoldDB" id="A0A9E4KA61"/>
<sequence length="82" mass="9541">MATIYPVNREQAEILDILWNTESEEECKRFLKNLPDDKLLMAMTLMEMIVLADLDDSVDAMMPEVYPEAQKMLEEINISGFR</sequence>
<reference evidence="1" key="1">
    <citation type="journal article" date="2021" name="Proc. Natl. Acad. Sci. U.S.A.">
        <title>Global biogeography of chemosynthetic symbionts reveals both localized and globally distributed symbiont groups. .</title>
        <authorList>
            <person name="Osvatic J.T."/>
            <person name="Wilkins L.G.E."/>
            <person name="Leibrecht L."/>
            <person name="Leray M."/>
            <person name="Zauner S."/>
            <person name="Polzin J."/>
            <person name="Camacho Y."/>
            <person name="Gros O."/>
            <person name="van Gils J.A."/>
            <person name="Eisen J.A."/>
            <person name="Petersen J.M."/>
            <person name="Yuen B."/>
        </authorList>
    </citation>
    <scope>NUCLEOTIDE SEQUENCE</scope>
    <source>
        <strain evidence="1">MAGclacostrist064TRANS</strain>
    </source>
</reference>
<proteinExistence type="predicted"/>
<gene>
    <name evidence="1" type="ORF">JAZ07_00980</name>
</gene>
<evidence type="ECO:0000313" key="2">
    <source>
        <dbReference type="Proteomes" id="UP000886667"/>
    </source>
</evidence>
<protein>
    <submittedName>
        <fullName evidence="1">Uncharacterized protein</fullName>
    </submittedName>
</protein>
<organism evidence="1 2">
    <name type="scientific">Candidatus Thiodiazotropha taylori</name>
    <dbReference type="NCBI Taxonomy" id="2792791"/>
    <lineage>
        <taxon>Bacteria</taxon>
        <taxon>Pseudomonadati</taxon>
        <taxon>Pseudomonadota</taxon>
        <taxon>Gammaproteobacteria</taxon>
        <taxon>Chromatiales</taxon>
        <taxon>Sedimenticolaceae</taxon>
        <taxon>Candidatus Thiodiazotropha</taxon>
    </lineage>
</organism>
<accession>A0A9E4KA61</accession>
<name>A0A9E4KA61_9GAMM</name>
<comment type="caution">
    <text evidence="1">The sequence shown here is derived from an EMBL/GenBank/DDBJ whole genome shotgun (WGS) entry which is preliminary data.</text>
</comment>